<protein>
    <submittedName>
        <fullName evidence="2">Predicted transposase YdaD</fullName>
    </submittedName>
</protein>
<dbReference type="OrthoDB" id="4533444at2"/>
<accession>A0A1H0DGA9</accession>
<gene>
    <name evidence="2" type="ORF">SAMN05216259_105204</name>
</gene>
<proteinExistence type="predicted"/>
<dbReference type="RefSeq" id="WP_093784491.1">
    <property type="nucleotide sequence ID" value="NZ_FNIE01000005.1"/>
</dbReference>
<dbReference type="AlphaFoldDB" id="A0A1H0DGA9"/>
<evidence type="ECO:0000256" key="1">
    <source>
        <dbReference type="SAM" id="MobiDB-lite"/>
    </source>
</evidence>
<evidence type="ECO:0000313" key="3">
    <source>
        <dbReference type="Proteomes" id="UP000199341"/>
    </source>
</evidence>
<evidence type="ECO:0000313" key="2">
    <source>
        <dbReference type="EMBL" id="SDN69056.1"/>
    </source>
</evidence>
<dbReference type="STRING" id="310781.SAMN05216259_105204"/>
<dbReference type="Proteomes" id="UP000199341">
    <property type="component" value="Unassembled WGS sequence"/>
</dbReference>
<name>A0A1H0DGA9_9ACTN</name>
<reference evidence="2 3" key="1">
    <citation type="submission" date="2016-10" db="EMBL/GenBank/DDBJ databases">
        <authorList>
            <person name="de Groot N.N."/>
        </authorList>
    </citation>
    <scope>NUCLEOTIDE SEQUENCE [LARGE SCALE GENOMIC DNA]</scope>
    <source>
        <strain evidence="2 3">CGMCC 4.2022</strain>
    </source>
</reference>
<dbReference type="PANTHER" id="PTHR34613">
    <property type="entry name" value="SLL0800 PROTEIN"/>
    <property type="match status" value="1"/>
</dbReference>
<sequence length="314" mass="34633">MVTSSHEAMHRIFQQDPGIFARTFTKLGFPLAEPATVSLLTTDVTEIRPLERRLDTLLRIDTASGGSYLLAVEAQGRKDPDKHGSWAYYASYLYAKYRLPPVLLVVCQDAATSRWAQGPIHIGIPEWHCLTVRPFVLGPDNVPAVTTTATAAEDIPLAAFSAITHSHHPQAGTMLTALAEALKKTDDETSAIFTEITELGLGNTPAATIWRDLMAIPTAFFRSETAEKLRDEGREKGREEGRQQGREEGREEGQVRNAVASLLRVLHARGFEVSDELLARIRECQDLDTLGRWLELTVTAKSVDEVFAAAEPQS</sequence>
<organism evidence="2 3">
    <name type="scientific">Actinacidiphila guanduensis</name>
    <dbReference type="NCBI Taxonomy" id="310781"/>
    <lineage>
        <taxon>Bacteria</taxon>
        <taxon>Bacillati</taxon>
        <taxon>Actinomycetota</taxon>
        <taxon>Actinomycetes</taxon>
        <taxon>Kitasatosporales</taxon>
        <taxon>Streptomycetaceae</taxon>
        <taxon>Actinacidiphila</taxon>
    </lineage>
</organism>
<keyword evidence="3" id="KW-1185">Reference proteome</keyword>
<dbReference type="EMBL" id="FNIE01000005">
    <property type="protein sequence ID" value="SDN69056.1"/>
    <property type="molecule type" value="Genomic_DNA"/>
</dbReference>
<feature type="region of interest" description="Disordered" evidence="1">
    <location>
        <begin position="226"/>
        <end position="254"/>
    </location>
</feature>
<dbReference type="PANTHER" id="PTHR34613:SF1">
    <property type="entry name" value="SLL6017 PROTEIN"/>
    <property type="match status" value="1"/>
</dbReference>